<keyword evidence="2" id="KW-1185">Reference proteome</keyword>
<name>A0A2T0BEY4_9CLOT</name>
<accession>A0A2T0BEY4</accession>
<evidence type="ECO:0000313" key="2">
    <source>
        <dbReference type="Proteomes" id="UP000239471"/>
    </source>
</evidence>
<dbReference type="Proteomes" id="UP000239471">
    <property type="component" value="Unassembled WGS sequence"/>
</dbReference>
<gene>
    <name evidence="1" type="ORF">CLVI_17690</name>
</gene>
<sequence>MFGTAQRKHKEAITSKVSILFEEELNIPKDNIYITFDEIKDWGWNGKMF</sequence>
<evidence type="ECO:0008006" key="3">
    <source>
        <dbReference type="Google" id="ProtNLM"/>
    </source>
</evidence>
<dbReference type="Gene3D" id="3.30.429.10">
    <property type="entry name" value="Macrophage Migration Inhibitory Factor"/>
    <property type="match status" value="1"/>
</dbReference>
<proteinExistence type="predicted"/>
<protein>
    <recommendedName>
        <fullName evidence="3">Tautomerase enzyme</fullName>
    </recommendedName>
</protein>
<dbReference type="EMBL" id="PVXQ01000016">
    <property type="protein sequence ID" value="PRR82429.1"/>
    <property type="molecule type" value="Genomic_DNA"/>
</dbReference>
<dbReference type="SUPFAM" id="SSF55331">
    <property type="entry name" value="Tautomerase/MIF"/>
    <property type="match status" value="1"/>
</dbReference>
<organism evidence="1 2">
    <name type="scientific">Clostridium vincentii</name>
    <dbReference type="NCBI Taxonomy" id="52704"/>
    <lineage>
        <taxon>Bacteria</taxon>
        <taxon>Bacillati</taxon>
        <taxon>Bacillota</taxon>
        <taxon>Clostridia</taxon>
        <taxon>Eubacteriales</taxon>
        <taxon>Clostridiaceae</taxon>
        <taxon>Clostridium</taxon>
    </lineage>
</organism>
<evidence type="ECO:0000313" key="1">
    <source>
        <dbReference type="EMBL" id="PRR82429.1"/>
    </source>
</evidence>
<reference evidence="1 2" key="1">
    <citation type="submission" date="2018-03" db="EMBL/GenBank/DDBJ databases">
        <title>Genome sequence of Clostridium vincentii DSM 10228.</title>
        <authorList>
            <person name="Poehlein A."/>
            <person name="Daniel R."/>
        </authorList>
    </citation>
    <scope>NUCLEOTIDE SEQUENCE [LARGE SCALE GENOMIC DNA]</scope>
    <source>
        <strain evidence="1 2">DSM 10228</strain>
    </source>
</reference>
<dbReference type="InterPro" id="IPR014347">
    <property type="entry name" value="Tautomerase/MIF_sf"/>
</dbReference>
<comment type="caution">
    <text evidence="1">The sequence shown here is derived from an EMBL/GenBank/DDBJ whole genome shotgun (WGS) entry which is preliminary data.</text>
</comment>
<dbReference type="AlphaFoldDB" id="A0A2T0BEY4"/>